<dbReference type="AlphaFoldDB" id="A0A3B0W5L8"/>
<proteinExistence type="predicted"/>
<evidence type="ECO:0000313" key="1">
    <source>
        <dbReference type="EMBL" id="VAW38934.1"/>
    </source>
</evidence>
<name>A0A3B0W5L8_9ZZZZ</name>
<protein>
    <submittedName>
        <fullName evidence="1">Uncharacterized protein</fullName>
    </submittedName>
</protein>
<gene>
    <name evidence="1" type="ORF">MNBD_GAMMA01-1324</name>
</gene>
<dbReference type="EMBL" id="UOEW01000214">
    <property type="protein sequence ID" value="VAW38934.1"/>
    <property type="molecule type" value="Genomic_DNA"/>
</dbReference>
<reference evidence="1" key="1">
    <citation type="submission" date="2018-06" db="EMBL/GenBank/DDBJ databases">
        <authorList>
            <person name="Zhirakovskaya E."/>
        </authorList>
    </citation>
    <scope>NUCLEOTIDE SEQUENCE</scope>
</reference>
<sequence>MPEKLLQLLPFVAMGSGKPKLNTAKMTEMGITITIILGFLTTQISKIDEKVDRVIVVQTEEKVALKNLTSTVVRIEKEVDKLNQEIFISRHKLGGRGD</sequence>
<accession>A0A3B0W5L8</accession>
<organism evidence="1">
    <name type="scientific">hydrothermal vent metagenome</name>
    <dbReference type="NCBI Taxonomy" id="652676"/>
    <lineage>
        <taxon>unclassified sequences</taxon>
        <taxon>metagenomes</taxon>
        <taxon>ecological metagenomes</taxon>
    </lineage>
</organism>